<dbReference type="Pfam" id="PF00392">
    <property type="entry name" value="GntR"/>
    <property type="match status" value="1"/>
</dbReference>
<dbReference type="PANTHER" id="PTHR38445">
    <property type="entry name" value="HTH-TYPE TRANSCRIPTIONAL REPRESSOR YTRA"/>
    <property type="match status" value="1"/>
</dbReference>
<proteinExistence type="predicted"/>
<accession>A0ABX0SKY3</accession>
<gene>
    <name evidence="5" type="ORF">FB473_002001</name>
</gene>
<keyword evidence="1" id="KW-0805">Transcription regulation</keyword>
<dbReference type="InterPro" id="IPR036388">
    <property type="entry name" value="WH-like_DNA-bd_sf"/>
</dbReference>
<evidence type="ECO:0000313" key="5">
    <source>
        <dbReference type="EMBL" id="NIH57356.1"/>
    </source>
</evidence>
<dbReference type="RefSeq" id="WP_243863527.1">
    <property type="nucleotide sequence ID" value="NZ_BAAAOO010000013.1"/>
</dbReference>
<dbReference type="Gene3D" id="1.10.10.10">
    <property type="entry name" value="Winged helix-like DNA-binding domain superfamily/Winged helix DNA-binding domain"/>
    <property type="match status" value="1"/>
</dbReference>
<comment type="caution">
    <text evidence="5">The sequence shown here is derived from an EMBL/GenBank/DDBJ whole genome shotgun (WGS) entry which is preliminary data.</text>
</comment>
<organism evidence="5 6">
    <name type="scientific">Brooklawnia cerclae</name>
    <dbReference type="NCBI Taxonomy" id="349934"/>
    <lineage>
        <taxon>Bacteria</taxon>
        <taxon>Bacillati</taxon>
        <taxon>Actinomycetota</taxon>
        <taxon>Actinomycetes</taxon>
        <taxon>Propionibacteriales</taxon>
        <taxon>Propionibacteriaceae</taxon>
        <taxon>Brooklawnia</taxon>
    </lineage>
</organism>
<dbReference type="SUPFAM" id="SSF46785">
    <property type="entry name" value="Winged helix' DNA-binding domain"/>
    <property type="match status" value="1"/>
</dbReference>
<dbReference type="InterPro" id="IPR000524">
    <property type="entry name" value="Tscrpt_reg_HTH_GntR"/>
</dbReference>
<protein>
    <submittedName>
        <fullName evidence="5">GntR family transcriptional regulator</fullName>
    </submittedName>
</protein>
<dbReference type="CDD" id="cd07377">
    <property type="entry name" value="WHTH_GntR"/>
    <property type="match status" value="1"/>
</dbReference>
<sequence>MNINSAEGESMALHVVLSTSSGVPIYEQIEQQVRAAILSGELAEGEALPSIRGLARDLQISVITTTRAYSDLAQQGYVANVPGKGSFVLPRNTELMREQVLRQIEGHLSDAAHMARLGGVDDAELHTMLDLVLGLGADDQETSHE</sequence>
<dbReference type="PROSITE" id="PS50949">
    <property type="entry name" value="HTH_GNTR"/>
    <property type="match status" value="1"/>
</dbReference>
<dbReference type="Proteomes" id="UP000749311">
    <property type="component" value="Unassembled WGS sequence"/>
</dbReference>
<name>A0ABX0SKY3_9ACTN</name>
<evidence type="ECO:0000256" key="3">
    <source>
        <dbReference type="ARBA" id="ARBA00023163"/>
    </source>
</evidence>
<evidence type="ECO:0000256" key="1">
    <source>
        <dbReference type="ARBA" id="ARBA00023015"/>
    </source>
</evidence>
<dbReference type="PANTHER" id="PTHR38445:SF7">
    <property type="entry name" value="GNTR-FAMILY TRANSCRIPTIONAL REGULATOR"/>
    <property type="match status" value="1"/>
</dbReference>
<evidence type="ECO:0000256" key="2">
    <source>
        <dbReference type="ARBA" id="ARBA00023125"/>
    </source>
</evidence>
<keyword evidence="2" id="KW-0238">DNA-binding</keyword>
<dbReference type="EMBL" id="JAAMOZ010000001">
    <property type="protein sequence ID" value="NIH57356.1"/>
    <property type="molecule type" value="Genomic_DNA"/>
</dbReference>
<reference evidence="5 6" key="1">
    <citation type="submission" date="2020-02" db="EMBL/GenBank/DDBJ databases">
        <title>Sequencing the genomes of 1000 actinobacteria strains.</title>
        <authorList>
            <person name="Klenk H.-P."/>
        </authorList>
    </citation>
    <scope>NUCLEOTIDE SEQUENCE [LARGE SCALE GENOMIC DNA]</scope>
    <source>
        <strain evidence="5 6">DSM 19609</strain>
    </source>
</reference>
<keyword evidence="6" id="KW-1185">Reference proteome</keyword>
<evidence type="ECO:0000259" key="4">
    <source>
        <dbReference type="PROSITE" id="PS50949"/>
    </source>
</evidence>
<dbReference type="InterPro" id="IPR036390">
    <property type="entry name" value="WH_DNA-bd_sf"/>
</dbReference>
<feature type="domain" description="HTH gntR-type" evidence="4">
    <location>
        <begin position="23"/>
        <end position="91"/>
    </location>
</feature>
<dbReference type="SMART" id="SM00345">
    <property type="entry name" value="HTH_GNTR"/>
    <property type="match status" value="1"/>
</dbReference>
<keyword evidence="3" id="KW-0804">Transcription</keyword>
<evidence type="ECO:0000313" key="6">
    <source>
        <dbReference type="Proteomes" id="UP000749311"/>
    </source>
</evidence>